<keyword evidence="2" id="KW-0472">Membrane</keyword>
<accession>A0A210QRQ2</accession>
<evidence type="ECO:0000256" key="2">
    <source>
        <dbReference type="SAM" id="Phobius"/>
    </source>
</evidence>
<keyword evidence="2" id="KW-0812">Transmembrane</keyword>
<dbReference type="Proteomes" id="UP000242188">
    <property type="component" value="Unassembled WGS sequence"/>
</dbReference>
<dbReference type="SUPFAM" id="SSF49899">
    <property type="entry name" value="Concanavalin A-like lectins/glucanases"/>
    <property type="match status" value="1"/>
</dbReference>
<dbReference type="InterPro" id="IPR013320">
    <property type="entry name" value="ConA-like_dom_sf"/>
</dbReference>
<comment type="caution">
    <text evidence="3">The sequence shown here is derived from an EMBL/GenBank/DDBJ whole genome shotgun (WGS) entry which is preliminary data.</text>
</comment>
<dbReference type="EMBL" id="NEDP02002268">
    <property type="protein sequence ID" value="OWF51427.1"/>
    <property type="molecule type" value="Genomic_DNA"/>
</dbReference>
<feature type="transmembrane region" description="Helical" evidence="2">
    <location>
        <begin position="379"/>
        <end position="399"/>
    </location>
</feature>
<gene>
    <name evidence="3" type="ORF">KP79_PYT16886</name>
</gene>
<evidence type="ECO:0000256" key="1">
    <source>
        <dbReference type="SAM" id="MobiDB-lite"/>
    </source>
</evidence>
<sequence>MAESSYQHDSANTKVHIKRSVPLIALAILHDVELVSGPTTNAGILDALSFNGMPTSYVKIQNINGILNGDNALNWMFYVYISYSIQTASLLEYHNGGTVAGFTLGISNQKLTASFYDQLGLSYNIQSTFSIPVSIWTFVGVNFNKLWSNDQFDLFMIDAAGSLISETTGLGAASSVLIQALGSVVIGSNHLGNQNFEGKIACIQFSNKSQIHGPQKNAPDVCDPNLWTDPEYGELTEDAIITTLTPPTTTSTTTISSTTVPTTTTTPSQSTTLPTTSAAAAATTTTEMLTATAAPTTTEMSTTTAQVITMPTSTTSYSNNTALVCNGNDTAVCHCYTAFTTDELITKLYELRKHLLVDRKTTSAAIRLRTSASDDRRSAIAIGGFGVGILVLLTLGIVSPDIIDLVSYMHISSQAKTV</sequence>
<keyword evidence="2" id="KW-1133">Transmembrane helix</keyword>
<evidence type="ECO:0000313" key="4">
    <source>
        <dbReference type="Proteomes" id="UP000242188"/>
    </source>
</evidence>
<name>A0A210QRQ2_MIZYE</name>
<feature type="region of interest" description="Disordered" evidence="1">
    <location>
        <begin position="245"/>
        <end position="274"/>
    </location>
</feature>
<protein>
    <submittedName>
        <fullName evidence="3">Uncharacterized protein</fullName>
    </submittedName>
</protein>
<proteinExistence type="predicted"/>
<keyword evidence="4" id="KW-1185">Reference proteome</keyword>
<evidence type="ECO:0000313" key="3">
    <source>
        <dbReference type="EMBL" id="OWF51427.1"/>
    </source>
</evidence>
<dbReference type="OrthoDB" id="6136369at2759"/>
<reference evidence="3 4" key="1">
    <citation type="journal article" date="2017" name="Nat. Ecol. Evol.">
        <title>Scallop genome provides insights into evolution of bilaterian karyotype and development.</title>
        <authorList>
            <person name="Wang S."/>
            <person name="Zhang J."/>
            <person name="Jiao W."/>
            <person name="Li J."/>
            <person name="Xun X."/>
            <person name="Sun Y."/>
            <person name="Guo X."/>
            <person name="Huan P."/>
            <person name="Dong B."/>
            <person name="Zhang L."/>
            <person name="Hu X."/>
            <person name="Sun X."/>
            <person name="Wang J."/>
            <person name="Zhao C."/>
            <person name="Wang Y."/>
            <person name="Wang D."/>
            <person name="Huang X."/>
            <person name="Wang R."/>
            <person name="Lv J."/>
            <person name="Li Y."/>
            <person name="Zhang Z."/>
            <person name="Liu B."/>
            <person name="Lu W."/>
            <person name="Hui Y."/>
            <person name="Liang J."/>
            <person name="Zhou Z."/>
            <person name="Hou R."/>
            <person name="Li X."/>
            <person name="Liu Y."/>
            <person name="Li H."/>
            <person name="Ning X."/>
            <person name="Lin Y."/>
            <person name="Zhao L."/>
            <person name="Xing Q."/>
            <person name="Dou J."/>
            <person name="Li Y."/>
            <person name="Mao J."/>
            <person name="Guo H."/>
            <person name="Dou H."/>
            <person name="Li T."/>
            <person name="Mu C."/>
            <person name="Jiang W."/>
            <person name="Fu Q."/>
            <person name="Fu X."/>
            <person name="Miao Y."/>
            <person name="Liu J."/>
            <person name="Yu Q."/>
            <person name="Li R."/>
            <person name="Liao H."/>
            <person name="Li X."/>
            <person name="Kong Y."/>
            <person name="Jiang Z."/>
            <person name="Chourrout D."/>
            <person name="Li R."/>
            <person name="Bao Z."/>
        </authorList>
    </citation>
    <scope>NUCLEOTIDE SEQUENCE [LARGE SCALE GENOMIC DNA]</scope>
    <source>
        <strain evidence="3 4">PY_sf001</strain>
    </source>
</reference>
<organism evidence="3 4">
    <name type="scientific">Mizuhopecten yessoensis</name>
    <name type="common">Japanese scallop</name>
    <name type="synonym">Patinopecten yessoensis</name>
    <dbReference type="NCBI Taxonomy" id="6573"/>
    <lineage>
        <taxon>Eukaryota</taxon>
        <taxon>Metazoa</taxon>
        <taxon>Spiralia</taxon>
        <taxon>Lophotrochozoa</taxon>
        <taxon>Mollusca</taxon>
        <taxon>Bivalvia</taxon>
        <taxon>Autobranchia</taxon>
        <taxon>Pteriomorphia</taxon>
        <taxon>Pectinida</taxon>
        <taxon>Pectinoidea</taxon>
        <taxon>Pectinidae</taxon>
        <taxon>Mizuhopecten</taxon>
    </lineage>
</organism>
<dbReference type="AlphaFoldDB" id="A0A210QRQ2"/>